<dbReference type="NCBIfam" id="TIGR00685">
    <property type="entry name" value="T6PP"/>
    <property type="match status" value="1"/>
</dbReference>
<dbReference type="Gene3D" id="3.30.70.1020">
    <property type="entry name" value="Trehalose-6-phosphate phosphatase related protein, domain 2"/>
    <property type="match status" value="1"/>
</dbReference>
<keyword evidence="7" id="KW-1185">Reference proteome</keyword>
<protein>
    <recommendedName>
        <fullName evidence="5">Trehalose 6-phosphate phosphatase</fullName>
        <ecNumber evidence="5">3.1.3.12</ecNumber>
    </recommendedName>
</protein>
<dbReference type="CDD" id="cd01627">
    <property type="entry name" value="HAD_TPP"/>
    <property type="match status" value="1"/>
</dbReference>
<keyword evidence="4 5" id="KW-0378">Hydrolase</keyword>
<dbReference type="InterPro" id="IPR006439">
    <property type="entry name" value="HAD-SF_hydro_IA"/>
</dbReference>
<dbReference type="GO" id="GO:0000287">
    <property type="term" value="F:magnesium ion binding"/>
    <property type="evidence" value="ECO:0007669"/>
    <property type="project" value="UniProtKB-ARBA"/>
</dbReference>
<evidence type="ECO:0000256" key="4">
    <source>
        <dbReference type="ARBA" id="ARBA00022801"/>
    </source>
</evidence>
<dbReference type="Gene3D" id="1.10.150.240">
    <property type="entry name" value="Putative phosphatase, domain 2"/>
    <property type="match status" value="1"/>
</dbReference>
<evidence type="ECO:0000256" key="2">
    <source>
        <dbReference type="ARBA" id="ARBA00006171"/>
    </source>
</evidence>
<evidence type="ECO:0000256" key="1">
    <source>
        <dbReference type="ARBA" id="ARBA00005199"/>
    </source>
</evidence>
<dbReference type="InterPro" id="IPR003337">
    <property type="entry name" value="Trehalose_PPase"/>
</dbReference>
<sequence>MDRNHSQPCLELNRFDAAVFDLDGIITRTADLHAAAWKAMFDDYLKQRSGPGQFRPFDRHGDYRRYVDGKPRYEGVRSFLESRAIELPDGRPEDGPDQETIYGLGQRKNRLFLDLLRHQGVEVYSSTLQFIRRLRQAGLGIAVVSSSRNCAAVLEAADVADLFDARVDGRDLQRDALAGKPAPDMFREAARRLAIAPHRCLGIEDATAGVAAAHAAGYAHVIGVDRAGQAKDLREHGADTVVEDLGEVVLCADHSDKPHPALPSALDSLDRIVPDADGDVALFLDFDGTLTPIVSQPDQAALSTTMRTTLQHLAGLCELAVISGRDLADVRRRMGIEGIWYAGSHGFELTGPGGQHDEYQEGGAYLPKLDQAQRQLNDQIGDIQGCLVERKRFAIAVHYRQVDNDDAVNEIKQTVKQIHSAVEGLRLSTGKMILELRPDIDWDKGKALHWLMQMMDLDPARFRPIYLGDDVTDEDAFREIKGEGVGILVAPADQPTRARYRLADVDAVQTFLQRFGQRLESQSK</sequence>
<dbReference type="Gene3D" id="3.40.50.1000">
    <property type="entry name" value="HAD superfamily/HAD-like"/>
    <property type="match status" value="2"/>
</dbReference>
<dbReference type="InterPro" id="IPR006379">
    <property type="entry name" value="HAD-SF_hydro_IIB"/>
</dbReference>
<dbReference type="EMBL" id="CP013099">
    <property type="protein sequence ID" value="ALP53928.1"/>
    <property type="molecule type" value="Genomic_DNA"/>
</dbReference>
<comment type="similarity">
    <text evidence="3 5">Belongs to the trehalose phosphatase family.</text>
</comment>
<proteinExistence type="inferred from homology"/>
<comment type="function">
    <text evidence="5">Removes the phosphate from trehalose 6-phosphate to produce free trehalose.</text>
</comment>
<keyword evidence="5" id="KW-0479">Metal-binding</keyword>
<dbReference type="KEGG" id="tee:Tel_12725"/>
<organism evidence="6 7">
    <name type="scientific">Candidatus Tenderia electrophaga</name>
    <dbReference type="NCBI Taxonomy" id="1748243"/>
    <lineage>
        <taxon>Bacteria</taxon>
        <taxon>Pseudomonadati</taxon>
        <taxon>Pseudomonadota</taxon>
        <taxon>Gammaproteobacteria</taxon>
        <taxon>Candidatus Tenderiales</taxon>
        <taxon>Candidatus Tenderiaceae</taxon>
        <taxon>Candidatus Tenderia</taxon>
    </lineage>
</organism>
<dbReference type="Pfam" id="PF00702">
    <property type="entry name" value="Hydrolase"/>
    <property type="match status" value="1"/>
</dbReference>
<dbReference type="Proteomes" id="UP000055136">
    <property type="component" value="Chromosome"/>
</dbReference>
<dbReference type="PANTHER" id="PTHR43768:SF3">
    <property type="entry name" value="TREHALOSE 6-PHOSPHATE PHOSPHATASE"/>
    <property type="match status" value="1"/>
</dbReference>
<gene>
    <name evidence="6" type="ORF">Tel_12725</name>
</gene>
<keyword evidence="5" id="KW-0460">Magnesium</keyword>
<evidence type="ECO:0000313" key="6">
    <source>
        <dbReference type="EMBL" id="ALP53928.1"/>
    </source>
</evidence>
<dbReference type="UniPathway" id="UPA00299"/>
<dbReference type="AlphaFoldDB" id="A0A0S2TFL2"/>
<dbReference type="NCBIfam" id="TIGR01509">
    <property type="entry name" value="HAD-SF-IA-v3"/>
    <property type="match status" value="1"/>
</dbReference>
<dbReference type="NCBIfam" id="TIGR01484">
    <property type="entry name" value="HAD-SF-IIB"/>
    <property type="match status" value="1"/>
</dbReference>
<name>A0A0S2TFL2_9GAMM</name>
<dbReference type="SFLD" id="SFLDG01129">
    <property type="entry name" value="C1.5:_HAD__Beta-PGM__Phosphata"/>
    <property type="match status" value="1"/>
</dbReference>
<dbReference type="InterPro" id="IPR010976">
    <property type="entry name" value="B-phosphoglucomutase_hydrolase"/>
</dbReference>
<comment type="cofactor">
    <cofactor evidence="5">
        <name>Mg(2+)</name>
        <dbReference type="ChEBI" id="CHEBI:18420"/>
    </cofactor>
</comment>
<comment type="similarity">
    <text evidence="2">Belongs to the HAD-like hydrolase superfamily. CbbY/CbbZ/Gph/YieH family.</text>
</comment>
<dbReference type="InterPro" id="IPR044651">
    <property type="entry name" value="OTSB-like"/>
</dbReference>
<dbReference type="Pfam" id="PF02358">
    <property type="entry name" value="Trehalose_PPase"/>
    <property type="match status" value="1"/>
</dbReference>
<dbReference type="NCBIfam" id="TIGR02009">
    <property type="entry name" value="PGMB-YQAB-SF"/>
    <property type="match status" value="1"/>
</dbReference>
<dbReference type="PANTHER" id="PTHR43768">
    <property type="entry name" value="TREHALOSE 6-PHOSPHATE PHOSPHATASE"/>
    <property type="match status" value="1"/>
</dbReference>
<reference evidence="6" key="1">
    <citation type="submission" date="2015-10" db="EMBL/GenBank/DDBJ databases">
        <title>Description of Candidatus Tenderia electrophaga gen. nov, sp. nov., an Uncultivated Electroautotroph from a Biocathode Enrichment.</title>
        <authorList>
            <person name="Eddie B.J."/>
            <person name="Malanoski A.P."/>
            <person name="Wang Z."/>
            <person name="Hall R.J."/>
            <person name="Oh S.D."/>
            <person name="Heiner C."/>
            <person name="Lin B."/>
            <person name="Strycharz-Glaven S.M."/>
        </authorList>
    </citation>
    <scope>NUCLEOTIDE SEQUENCE [LARGE SCALE GENOMIC DNA]</scope>
    <source>
        <strain evidence="6">NRL1</strain>
    </source>
</reference>
<evidence type="ECO:0000313" key="7">
    <source>
        <dbReference type="Proteomes" id="UP000055136"/>
    </source>
</evidence>
<dbReference type="SUPFAM" id="SSF56784">
    <property type="entry name" value="HAD-like"/>
    <property type="match status" value="2"/>
</dbReference>
<accession>A0A0S2TFL2</accession>
<dbReference type="GO" id="GO:0005992">
    <property type="term" value="P:trehalose biosynthetic process"/>
    <property type="evidence" value="ECO:0007669"/>
    <property type="project" value="UniProtKB-UniPathway"/>
</dbReference>
<dbReference type="InterPro" id="IPR023198">
    <property type="entry name" value="PGP-like_dom2"/>
</dbReference>
<dbReference type="EC" id="3.1.3.12" evidence="5"/>
<evidence type="ECO:0000256" key="5">
    <source>
        <dbReference type="RuleBase" id="RU361117"/>
    </source>
</evidence>
<dbReference type="InterPro" id="IPR036412">
    <property type="entry name" value="HAD-like_sf"/>
</dbReference>
<dbReference type="GO" id="GO:0004805">
    <property type="term" value="F:trehalose-phosphatase activity"/>
    <property type="evidence" value="ECO:0007669"/>
    <property type="project" value="UniProtKB-EC"/>
</dbReference>
<evidence type="ECO:0000256" key="3">
    <source>
        <dbReference type="ARBA" id="ARBA00008770"/>
    </source>
</evidence>
<comment type="catalytic activity">
    <reaction evidence="5">
        <text>alpha,alpha-trehalose 6-phosphate + H2O = alpha,alpha-trehalose + phosphate</text>
        <dbReference type="Rhea" id="RHEA:23420"/>
        <dbReference type="ChEBI" id="CHEBI:15377"/>
        <dbReference type="ChEBI" id="CHEBI:16551"/>
        <dbReference type="ChEBI" id="CHEBI:43474"/>
        <dbReference type="ChEBI" id="CHEBI:58429"/>
        <dbReference type="EC" id="3.1.3.12"/>
    </reaction>
</comment>
<dbReference type="SFLD" id="SFLDS00003">
    <property type="entry name" value="Haloacid_Dehalogenase"/>
    <property type="match status" value="1"/>
</dbReference>
<dbReference type="InterPro" id="IPR023214">
    <property type="entry name" value="HAD_sf"/>
</dbReference>
<dbReference type="STRING" id="1748243.Tel_12725"/>
<comment type="pathway">
    <text evidence="1 5">Glycan biosynthesis; trehalose biosynthesis.</text>
</comment>